<evidence type="ECO:0000256" key="3">
    <source>
        <dbReference type="ARBA" id="ARBA00022679"/>
    </source>
</evidence>
<dbReference type="PROSITE" id="PS51130">
    <property type="entry name" value="PDXT_SNO_2"/>
    <property type="match status" value="1"/>
</dbReference>
<evidence type="ECO:0000313" key="8">
    <source>
        <dbReference type="EMBL" id="KAK2950411.1"/>
    </source>
</evidence>
<dbReference type="Proteomes" id="UP001281761">
    <property type="component" value="Unassembled WGS sequence"/>
</dbReference>
<keyword evidence="5 8" id="KW-0418">Kinase</keyword>
<dbReference type="CDD" id="cd00071">
    <property type="entry name" value="GMPK"/>
    <property type="match status" value="1"/>
</dbReference>
<dbReference type="EC" id="2.7.4.8" evidence="2"/>
<dbReference type="InterPro" id="IPR008144">
    <property type="entry name" value="Guanylate_kin-like_dom"/>
</dbReference>
<evidence type="ECO:0000256" key="6">
    <source>
        <dbReference type="ARBA" id="ARBA00022840"/>
    </source>
</evidence>
<evidence type="ECO:0000256" key="1">
    <source>
        <dbReference type="ARBA" id="ARBA00005790"/>
    </source>
</evidence>
<dbReference type="GO" id="GO:0004385">
    <property type="term" value="F:GMP kinase activity"/>
    <property type="evidence" value="ECO:0007669"/>
    <property type="project" value="UniProtKB-EC"/>
</dbReference>
<dbReference type="InterPro" id="IPR020590">
    <property type="entry name" value="Guanylate_kinase_CS"/>
</dbReference>
<dbReference type="EMBL" id="JARBJD010000136">
    <property type="protein sequence ID" value="KAK2950411.1"/>
    <property type="molecule type" value="Genomic_DNA"/>
</dbReference>
<feature type="domain" description="Guanylate kinase-like" evidence="7">
    <location>
        <begin position="36"/>
        <end position="219"/>
    </location>
</feature>
<comment type="caution">
    <text evidence="8">The sequence shown here is derived from an EMBL/GenBank/DDBJ whole genome shotgun (WGS) entry which is preliminary data.</text>
</comment>
<proteinExistence type="inferred from homology"/>
<evidence type="ECO:0000259" key="7">
    <source>
        <dbReference type="PROSITE" id="PS50052"/>
    </source>
</evidence>
<gene>
    <name evidence="8" type="ORF">BLNAU_14652</name>
</gene>
<dbReference type="PANTHER" id="PTHR23117">
    <property type="entry name" value="GUANYLATE KINASE-RELATED"/>
    <property type="match status" value="1"/>
</dbReference>
<comment type="similarity">
    <text evidence="1">Belongs to the guanylate kinase family.</text>
</comment>
<protein>
    <recommendedName>
        <fullName evidence="2">guanylate kinase</fullName>
        <ecNumber evidence="2">2.7.4.8</ecNumber>
    </recommendedName>
</protein>
<dbReference type="PANTHER" id="PTHR23117:SF13">
    <property type="entry name" value="GUANYLATE KINASE"/>
    <property type="match status" value="1"/>
</dbReference>
<dbReference type="InterPro" id="IPR027417">
    <property type="entry name" value="P-loop_NTPase"/>
</dbReference>
<dbReference type="PROSITE" id="PS00856">
    <property type="entry name" value="GUANYLATE_KINASE_1"/>
    <property type="match status" value="1"/>
</dbReference>
<evidence type="ECO:0000256" key="2">
    <source>
        <dbReference type="ARBA" id="ARBA00012961"/>
    </source>
</evidence>
<accession>A0ABQ9XJH9</accession>
<organism evidence="8 9">
    <name type="scientific">Blattamonas nauphoetae</name>
    <dbReference type="NCBI Taxonomy" id="2049346"/>
    <lineage>
        <taxon>Eukaryota</taxon>
        <taxon>Metamonada</taxon>
        <taxon>Preaxostyla</taxon>
        <taxon>Oxymonadida</taxon>
        <taxon>Blattamonas</taxon>
    </lineage>
</organism>
<dbReference type="Gene3D" id="3.40.50.300">
    <property type="entry name" value="P-loop containing nucleotide triphosphate hydrolases"/>
    <property type="match status" value="1"/>
</dbReference>
<dbReference type="InterPro" id="IPR017665">
    <property type="entry name" value="Guanylate_kinase"/>
</dbReference>
<reference evidence="8 9" key="1">
    <citation type="journal article" date="2022" name="bioRxiv">
        <title>Genomics of Preaxostyla Flagellates Illuminates Evolutionary Transitions and the Path Towards Mitochondrial Loss.</title>
        <authorList>
            <person name="Novak L.V.F."/>
            <person name="Treitli S.C."/>
            <person name="Pyrih J."/>
            <person name="Halakuc P."/>
            <person name="Pipaliya S.V."/>
            <person name="Vacek V."/>
            <person name="Brzon O."/>
            <person name="Soukal P."/>
            <person name="Eme L."/>
            <person name="Dacks J.B."/>
            <person name="Karnkowska A."/>
            <person name="Elias M."/>
            <person name="Hampl V."/>
        </authorList>
    </citation>
    <scope>NUCLEOTIDE SEQUENCE [LARGE SCALE GENOMIC DNA]</scope>
    <source>
        <strain evidence="8">NAU3</strain>
        <tissue evidence="8">Gut</tissue>
    </source>
</reference>
<evidence type="ECO:0000313" key="9">
    <source>
        <dbReference type="Proteomes" id="UP001281761"/>
    </source>
</evidence>
<name>A0ABQ9XJH9_9EUKA</name>
<evidence type="ECO:0000256" key="4">
    <source>
        <dbReference type="ARBA" id="ARBA00022741"/>
    </source>
</evidence>
<dbReference type="InterPro" id="IPR002161">
    <property type="entry name" value="PdxT/SNO"/>
</dbReference>
<keyword evidence="6" id="KW-0067">ATP-binding</keyword>
<keyword evidence="4" id="KW-0547">Nucleotide-binding</keyword>
<dbReference type="NCBIfam" id="TIGR03263">
    <property type="entry name" value="guanyl_kin"/>
    <property type="match status" value="1"/>
</dbReference>
<dbReference type="InterPro" id="IPR008145">
    <property type="entry name" value="GK/Ca_channel_bsu"/>
</dbReference>
<dbReference type="PROSITE" id="PS50052">
    <property type="entry name" value="GUANYLATE_KINASE_2"/>
    <property type="match status" value="1"/>
</dbReference>
<evidence type="ECO:0000256" key="5">
    <source>
        <dbReference type="ARBA" id="ARBA00022777"/>
    </source>
</evidence>
<sequence>MDQTNPTTSKTVSMGGTACKNESAVVPSTPPSESFSKILIVAGPSGVGKSTVIKKIMECIPNTFAFSVSHTTRQPRPGEVDGINYHFTTKEVMEQLISEDKFIEQCDVHGNMYGTSKMEIERLNSENKIAVLDIDIQGCQKIKKRHDVLQMNPVYIRIKIAYEELEKRLTGRGTETPESLKIRLDNAKAELEPMPGFFNLEVENQVVEDCAKELVSFLETVGVLGLQEDGSSHATCIK</sequence>
<dbReference type="Pfam" id="PF00625">
    <property type="entry name" value="Guanylate_kin"/>
    <property type="match status" value="1"/>
</dbReference>
<keyword evidence="3 8" id="KW-0808">Transferase</keyword>
<dbReference type="SUPFAM" id="SSF52540">
    <property type="entry name" value="P-loop containing nucleoside triphosphate hydrolases"/>
    <property type="match status" value="1"/>
</dbReference>
<dbReference type="SMART" id="SM00072">
    <property type="entry name" value="GuKc"/>
    <property type="match status" value="1"/>
</dbReference>
<keyword evidence="9" id="KW-1185">Reference proteome</keyword>